<dbReference type="Pfam" id="PF01436">
    <property type="entry name" value="NHL"/>
    <property type="match status" value="1"/>
</dbReference>
<evidence type="ECO:0000259" key="9">
    <source>
        <dbReference type="PROSITE" id="PS50089"/>
    </source>
</evidence>
<dbReference type="GO" id="GO:0061630">
    <property type="term" value="F:ubiquitin protein ligase activity"/>
    <property type="evidence" value="ECO:0007669"/>
    <property type="project" value="UniProtKB-EC"/>
</dbReference>
<reference evidence="10" key="1">
    <citation type="thesis" date="2020" institute="ProQuest LLC" country="789 East Eisenhower Parkway, Ann Arbor, MI, USA">
        <title>Comparative Genomics and Chromosome Evolution.</title>
        <authorList>
            <person name="Mudd A.B."/>
        </authorList>
    </citation>
    <scope>NUCLEOTIDE SEQUENCE</scope>
    <source>
        <strain evidence="10">HN-11 Male</strain>
        <tissue evidence="10">Kidney and liver</tissue>
    </source>
</reference>
<evidence type="ECO:0000256" key="1">
    <source>
        <dbReference type="ARBA" id="ARBA00000900"/>
    </source>
</evidence>
<dbReference type="PANTHER" id="PTHR24104">
    <property type="entry name" value="E3 UBIQUITIN-PROTEIN LIGASE NHLRC1-RELATED"/>
    <property type="match status" value="1"/>
</dbReference>
<dbReference type="AlphaFoldDB" id="A0A8J6F2I8"/>
<keyword evidence="3" id="KW-0479">Metal-binding</keyword>
<evidence type="ECO:0000313" key="10">
    <source>
        <dbReference type="EMBL" id="KAG9479205.1"/>
    </source>
</evidence>
<dbReference type="PROSITE" id="PS50089">
    <property type="entry name" value="ZF_RING_2"/>
    <property type="match status" value="1"/>
</dbReference>
<name>A0A8J6F2I8_ELECQ</name>
<dbReference type="GO" id="GO:0008270">
    <property type="term" value="F:zinc ion binding"/>
    <property type="evidence" value="ECO:0007669"/>
    <property type="project" value="UniProtKB-KW"/>
</dbReference>
<comment type="catalytic activity">
    <reaction evidence="1">
        <text>S-ubiquitinyl-[E2 ubiquitin-conjugating enzyme]-L-cysteine + [acceptor protein]-L-lysine = [E2 ubiquitin-conjugating enzyme]-L-cysteine + N(6)-ubiquitinyl-[acceptor protein]-L-lysine.</text>
        <dbReference type="EC" id="2.3.2.27"/>
    </reaction>
</comment>
<dbReference type="InterPro" id="IPR001258">
    <property type="entry name" value="NHL_repeat"/>
</dbReference>
<evidence type="ECO:0000256" key="5">
    <source>
        <dbReference type="ARBA" id="ARBA00022771"/>
    </source>
</evidence>
<dbReference type="PROSITE" id="PS51125">
    <property type="entry name" value="NHL"/>
    <property type="match status" value="1"/>
</dbReference>
<dbReference type="CDD" id="cd14961">
    <property type="entry name" value="NHL_TRIM32_like"/>
    <property type="match status" value="1"/>
</dbReference>
<dbReference type="GO" id="GO:0000209">
    <property type="term" value="P:protein polyubiquitination"/>
    <property type="evidence" value="ECO:0007669"/>
    <property type="project" value="TreeGrafter"/>
</dbReference>
<keyword evidence="4" id="KW-0677">Repeat</keyword>
<organism evidence="10 11">
    <name type="scientific">Eleutherodactylus coqui</name>
    <name type="common">Puerto Rican coqui</name>
    <dbReference type="NCBI Taxonomy" id="57060"/>
    <lineage>
        <taxon>Eukaryota</taxon>
        <taxon>Metazoa</taxon>
        <taxon>Chordata</taxon>
        <taxon>Craniata</taxon>
        <taxon>Vertebrata</taxon>
        <taxon>Euteleostomi</taxon>
        <taxon>Amphibia</taxon>
        <taxon>Batrachia</taxon>
        <taxon>Anura</taxon>
        <taxon>Neobatrachia</taxon>
        <taxon>Hyloidea</taxon>
        <taxon>Eleutherodactylidae</taxon>
        <taxon>Eleutherodactylinae</taxon>
        <taxon>Eleutherodactylus</taxon>
        <taxon>Eleutherodactylus</taxon>
    </lineage>
</organism>
<keyword evidence="5 7" id="KW-0863">Zinc-finger</keyword>
<dbReference type="InterPro" id="IPR050952">
    <property type="entry name" value="TRIM-NHL_E3_ligases"/>
</dbReference>
<comment type="caution">
    <text evidence="10">The sequence shown here is derived from an EMBL/GenBank/DDBJ whole genome shotgun (WGS) entry which is preliminary data.</text>
</comment>
<dbReference type="EC" id="2.3.2.27" evidence="2"/>
<dbReference type="PANTHER" id="PTHR24104:SF47">
    <property type="entry name" value="E3 UBIQUITIN-PROTEIN LIGASE NHLRC1"/>
    <property type="match status" value="1"/>
</dbReference>
<evidence type="ECO:0000256" key="6">
    <source>
        <dbReference type="ARBA" id="ARBA00022833"/>
    </source>
</evidence>
<dbReference type="PROSITE" id="PS00518">
    <property type="entry name" value="ZF_RING_1"/>
    <property type="match status" value="1"/>
</dbReference>
<dbReference type="InterPro" id="IPR001841">
    <property type="entry name" value="Znf_RING"/>
</dbReference>
<evidence type="ECO:0000313" key="11">
    <source>
        <dbReference type="Proteomes" id="UP000770717"/>
    </source>
</evidence>
<evidence type="ECO:0000256" key="8">
    <source>
        <dbReference type="PROSITE-ProRule" id="PRU00504"/>
    </source>
</evidence>
<feature type="domain" description="RING-type" evidence="9">
    <location>
        <begin position="26"/>
        <end position="72"/>
    </location>
</feature>
<dbReference type="SUPFAM" id="SSF101898">
    <property type="entry name" value="NHL repeat"/>
    <property type="match status" value="1"/>
</dbReference>
<dbReference type="InterPro" id="IPR013083">
    <property type="entry name" value="Znf_RING/FYVE/PHD"/>
</dbReference>
<proteinExistence type="predicted"/>
<dbReference type="EMBL" id="WNTK01000008">
    <property type="protein sequence ID" value="KAG9479205.1"/>
    <property type="molecule type" value="Genomic_DNA"/>
</dbReference>
<dbReference type="Proteomes" id="UP000770717">
    <property type="component" value="Unassembled WGS sequence"/>
</dbReference>
<dbReference type="CDD" id="cd16516">
    <property type="entry name" value="RING-HC_malin"/>
    <property type="match status" value="1"/>
</dbReference>
<keyword evidence="11" id="KW-1185">Reference proteome</keyword>
<dbReference type="SUPFAM" id="SSF57850">
    <property type="entry name" value="RING/U-box"/>
    <property type="match status" value="1"/>
</dbReference>
<dbReference type="GO" id="GO:0005634">
    <property type="term" value="C:nucleus"/>
    <property type="evidence" value="ECO:0007669"/>
    <property type="project" value="TreeGrafter"/>
</dbReference>
<dbReference type="SMART" id="SM00184">
    <property type="entry name" value="RING"/>
    <property type="match status" value="1"/>
</dbReference>
<dbReference type="OrthoDB" id="6105938at2759"/>
<dbReference type="Gene3D" id="2.120.10.30">
    <property type="entry name" value="TolB, C-terminal domain"/>
    <property type="match status" value="2"/>
</dbReference>
<feature type="repeat" description="NHL" evidence="8">
    <location>
        <begin position="370"/>
        <end position="399"/>
    </location>
</feature>
<dbReference type="GO" id="GO:0043161">
    <property type="term" value="P:proteasome-mediated ubiquitin-dependent protein catabolic process"/>
    <property type="evidence" value="ECO:0007669"/>
    <property type="project" value="TreeGrafter"/>
</dbReference>
<protein>
    <recommendedName>
        <fullName evidence="2">RING-type E3 ubiquitin transferase</fullName>
        <ecNumber evidence="2">2.3.2.27</ecNumber>
    </recommendedName>
</protein>
<evidence type="ECO:0000256" key="2">
    <source>
        <dbReference type="ARBA" id="ARBA00012483"/>
    </source>
</evidence>
<sequence length="399" mass="43393">MSSPAQREIRTMKDFLDETEMNLLECKVCFEKYRLQQKHRPKNLPCGHTMCQDCVSSLCHSGSQRLECPFCRKSCRRQDTSVCLPILHLLEILGRVVPDQPEASSADGARSQVTKLKAASFNLSMSFGGWGVLFNPSGIAFCNKTKCLVVSHDGKKRIARFTMNGKCLQQSGAKADSGNGVIYPADVAVTFDGFIIATDTGDHSLKVFSQSGMCKLVAKQPFSLPWGLGINSKNEILVSDPDTGKLHLLAVDFVNGNIQKCLEISSHLSHPREIAVCQSSGEVLVVEHPAKNSKNSSNTCMKLFSSEMKLLRQIDSFSLSLLLPLAAHTSGVAFDQSGDILLADINNRCVICLQRRAGFTTIKHVVASGLSYPVALSVLEDGSVAVLDSGNHSVLIYSP</sequence>
<keyword evidence="6" id="KW-0862">Zinc</keyword>
<evidence type="ECO:0000256" key="3">
    <source>
        <dbReference type="ARBA" id="ARBA00022723"/>
    </source>
</evidence>
<dbReference type="InterPro" id="IPR011042">
    <property type="entry name" value="6-blade_b-propeller_TolB-like"/>
</dbReference>
<evidence type="ECO:0000256" key="4">
    <source>
        <dbReference type="ARBA" id="ARBA00022737"/>
    </source>
</evidence>
<dbReference type="Gene3D" id="3.30.40.10">
    <property type="entry name" value="Zinc/RING finger domain, C3HC4 (zinc finger)"/>
    <property type="match status" value="1"/>
</dbReference>
<gene>
    <name evidence="10" type="ORF">GDO78_012726</name>
</gene>
<dbReference type="InterPro" id="IPR017907">
    <property type="entry name" value="Znf_RING_CS"/>
</dbReference>
<accession>A0A8J6F2I8</accession>
<evidence type="ECO:0000256" key="7">
    <source>
        <dbReference type="PROSITE-ProRule" id="PRU00175"/>
    </source>
</evidence>
<dbReference type="Pfam" id="PF13639">
    <property type="entry name" value="zf-RING_2"/>
    <property type="match status" value="1"/>
</dbReference>